<accession>A0AA37BSE1</accession>
<name>A0AA37BSE1_9ARCH</name>
<dbReference type="SFLD" id="SFLDS00029">
    <property type="entry name" value="Radical_SAM"/>
    <property type="match status" value="1"/>
</dbReference>
<dbReference type="GO" id="GO:0051539">
    <property type="term" value="F:4 iron, 4 sulfur cluster binding"/>
    <property type="evidence" value="ECO:0007669"/>
    <property type="project" value="UniProtKB-KW"/>
</dbReference>
<dbReference type="SFLD" id="SFLDG01386">
    <property type="entry name" value="main_SPASM_domain-containing"/>
    <property type="match status" value="1"/>
</dbReference>
<dbReference type="PIRSF" id="PIRSF037420">
    <property type="entry name" value="PQQ_syn_pqqE"/>
    <property type="match status" value="1"/>
</dbReference>
<dbReference type="InterPro" id="IPR006638">
    <property type="entry name" value="Elp3/MiaA/NifB-like_rSAM"/>
</dbReference>
<proteinExistence type="predicted"/>
<dbReference type="PANTHER" id="PTHR11228:SF34">
    <property type="entry name" value="TUNGSTEN-CONTAINING ALDEHYDE FERREDOXIN OXIDOREDUCTASE COFACTOR MODIFYING PROTEIN"/>
    <property type="match status" value="1"/>
</dbReference>
<gene>
    <name evidence="8" type="ORF">GCM10007108_15760</name>
</gene>
<dbReference type="InterPro" id="IPR050377">
    <property type="entry name" value="Radical_SAM_PqqE_MftC-like"/>
</dbReference>
<keyword evidence="4" id="KW-0479">Metal-binding</keyword>
<evidence type="ECO:0000256" key="2">
    <source>
        <dbReference type="ARBA" id="ARBA00022485"/>
    </source>
</evidence>
<evidence type="ECO:0000256" key="4">
    <source>
        <dbReference type="ARBA" id="ARBA00022723"/>
    </source>
</evidence>
<evidence type="ECO:0000256" key="5">
    <source>
        <dbReference type="ARBA" id="ARBA00023004"/>
    </source>
</evidence>
<dbReference type="EMBL" id="BMNY01000003">
    <property type="protein sequence ID" value="GGM78452.1"/>
    <property type="molecule type" value="Genomic_DNA"/>
</dbReference>
<dbReference type="SMART" id="SM00729">
    <property type="entry name" value="Elp3"/>
    <property type="match status" value="1"/>
</dbReference>
<dbReference type="PANTHER" id="PTHR11228">
    <property type="entry name" value="RADICAL SAM DOMAIN PROTEIN"/>
    <property type="match status" value="1"/>
</dbReference>
<dbReference type="InterPro" id="IPR013785">
    <property type="entry name" value="Aldolase_TIM"/>
</dbReference>
<dbReference type="SFLD" id="SFLDG01067">
    <property type="entry name" value="SPASM/twitch_domain_containing"/>
    <property type="match status" value="1"/>
</dbReference>
<keyword evidence="3" id="KW-0949">S-adenosyl-L-methionine</keyword>
<comment type="caution">
    <text evidence="8">The sequence shown here is derived from an EMBL/GenBank/DDBJ whole genome shotgun (WGS) entry which is preliminary data.</text>
</comment>
<dbReference type="Gene3D" id="3.20.20.70">
    <property type="entry name" value="Aldolase class I"/>
    <property type="match status" value="1"/>
</dbReference>
<evidence type="ECO:0000313" key="8">
    <source>
        <dbReference type="EMBL" id="GGM78452.1"/>
    </source>
</evidence>
<dbReference type="GO" id="GO:0003824">
    <property type="term" value="F:catalytic activity"/>
    <property type="evidence" value="ECO:0007669"/>
    <property type="project" value="InterPro"/>
</dbReference>
<reference evidence="8" key="1">
    <citation type="journal article" date="2014" name="Int. J. Syst. Evol. Microbiol.">
        <title>Complete genome sequence of Corynebacterium casei LMG S-19264T (=DSM 44701T), isolated from a smear-ripened cheese.</title>
        <authorList>
            <consortium name="US DOE Joint Genome Institute (JGI-PGF)"/>
            <person name="Walter F."/>
            <person name="Albersmeier A."/>
            <person name="Kalinowski J."/>
            <person name="Ruckert C."/>
        </authorList>
    </citation>
    <scope>NUCLEOTIDE SEQUENCE</scope>
    <source>
        <strain evidence="8">JCM 13583</strain>
    </source>
</reference>
<keyword evidence="5" id="KW-0408">Iron</keyword>
<evidence type="ECO:0000256" key="1">
    <source>
        <dbReference type="ARBA" id="ARBA00001966"/>
    </source>
</evidence>
<evidence type="ECO:0000256" key="3">
    <source>
        <dbReference type="ARBA" id="ARBA00022691"/>
    </source>
</evidence>
<sequence>MFSPSVIFLELTDACDYSCRHCRASATLSPSPDTMGHEKFEWLARDIRRTFGTGMAVVITGGNFLMADSFESVIGACRHEGLRVAVSPPASRLLEPALNTLVSLGVSSLSLSLDGGRPATHDWLRNMKGSFTSTLRYIELAKDAGMRVQVNTVVHGGNVAELPLVLQVLREKGVDVWEVFFLIRTGRGTGVPQISMEEYLDTVLWLSEVGRPLVRTVEGPLYRAVKANRDAFRRMAGKTYRHLRETSAALGIEIGPSPGQVGTHPHGGTLFISHSGDVYPSGLARVRLGSVMEEDLGTVVSRSEMYLPPEVSSHLRGRCASCRFRYLCGGSRARALTETGDYFGEDPLCPVVL</sequence>
<organism evidence="8 9">
    <name type="scientific">Thermogymnomonas acidicola</name>
    <dbReference type="NCBI Taxonomy" id="399579"/>
    <lineage>
        <taxon>Archaea</taxon>
        <taxon>Methanobacteriati</taxon>
        <taxon>Thermoplasmatota</taxon>
        <taxon>Thermoplasmata</taxon>
        <taxon>Thermoplasmatales</taxon>
        <taxon>Thermogymnomonas</taxon>
    </lineage>
</organism>
<dbReference type="GO" id="GO:0046872">
    <property type="term" value="F:metal ion binding"/>
    <property type="evidence" value="ECO:0007669"/>
    <property type="project" value="UniProtKB-KW"/>
</dbReference>
<dbReference type="SUPFAM" id="SSF102114">
    <property type="entry name" value="Radical SAM enzymes"/>
    <property type="match status" value="1"/>
</dbReference>
<keyword evidence="2" id="KW-0004">4Fe-4S</keyword>
<dbReference type="AlphaFoldDB" id="A0AA37BSE1"/>
<dbReference type="PROSITE" id="PS51918">
    <property type="entry name" value="RADICAL_SAM"/>
    <property type="match status" value="1"/>
</dbReference>
<dbReference type="InterPro" id="IPR058240">
    <property type="entry name" value="rSAM_sf"/>
</dbReference>
<feature type="domain" description="Radical SAM core" evidence="7">
    <location>
        <begin position="1"/>
        <end position="212"/>
    </location>
</feature>
<protein>
    <submittedName>
        <fullName evidence="8">Radical SAM protein</fullName>
    </submittedName>
</protein>
<dbReference type="RefSeq" id="WP_188681702.1">
    <property type="nucleotide sequence ID" value="NZ_BMNY01000003.1"/>
</dbReference>
<dbReference type="InterPro" id="IPR017200">
    <property type="entry name" value="PqqE-like"/>
</dbReference>
<dbReference type="Pfam" id="PF04055">
    <property type="entry name" value="Radical_SAM"/>
    <property type="match status" value="1"/>
</dbReference>
<evidence type="ECO:0000313" key="9">
    <source>
        <dbReference type="Proteomes" id="UP000632195"/>
    </source>
</evidence>
<dbReference type="Proteomes" id="UP000632195">
    <property type="component" value="Unassembled WGS sequence"/>
</dbReference>
<evidence type="ECO:0000256" key="6">
    <source>
        <dbReference type="ARBA" id="ARBA00023014"/>
    </source>
</evidence>
<evidence type="ECO:0000259" key="7">
    <source>
        <dbReference type="PROSITE" id="PS51918"/>
    </source>
</evidence>
<comment type="cofactor">
    <cofactor evidence="1">
        <name>[4Fe-4S] cluster</name>
        <dbReference type="ChEBI" id="CHEBI:49883"/>
    </cofactor>
</comment>
<reference evidence="8" key="2">
    <citation type="submission" date="2022-09" db="EMBL/GenBank/DDBJ databases">
        <authorList>
            <person name="Sun Q."/>
            <person name="Ohkuma M."/>
        </authorList>
    </citation>
    <scope>NUCLEOTIDE SEQUENCE</scope>
    <source>
        <strain evidence="8">JCM 13583</strain>
    </source>
</reference>
<keyword evidence="6" id="KW-0411">Iron-sulfur</keyword>
<keyword evidence="9" id="KW-1185">Reference proteome</keyword>
<dbReference type="InterPro" id="IPR007197">
    <property type="entry name" value="rSAM"/>
</dbReference>